<sequence>MIYQNKFYLLSITLVLLAILIAPTGAKSAGQLFSSQLTVSWDDNGPQSASKRAYISLDAGSNKLEYVPTGNPSFSGTYGCRKNSNNDFLVDNGVNAAYPKGWYKMLQPSSYASTDFKWGAATVSWGTDKPYERNCDYGYMYLAASILPTANAQVLIEGDVFAQGDIVGQNQLDPNKQYLAVAESSLIESKNQISGFDQSSATRVGLYTLSDQSTSDKNIINTFRNKLVGSPKSFINEYFNVKYGKTTISNFAKDFYISDINNKLTAKTELAKNPDGDVYVIEGDLTIDDDINLPLNARKLVYVEGNLNIKANIIGPKGYVKTGSTNWEQLTAENDSAVLAFVVEGDITVDGSAKDVEFIHAGLIAIGDPNNPNKGGAITFNHADSSCSTPNSCFRLEIDKGIVIGKTVEFNRDPTKITFDSSWQLIHAGVRIKYNPNIAKLPAFDQLLSAPAIDEASP</sequence>
<protein>
    <submittedName>
        <fullName evidence="1">Uncharacterized protein</fullName>
    </submittedName>
</protein>
<gene>
    <name evidence="1" type="ORF">UT11_C0050G0004</name>
</gene>
<dbReference type="Proteomes" id="UP000033934">
    <property type="component" value="Unassembled WGS sequence"/>
</dbReference>
<comment type="caution">
    <text evidence="1">The sequence shown here is derived from an EMBL/GenBank/DDBJ whole genome shotgun (WGS) entry which is preliminary data.</text>
</comment>
<accession>A0A0G0L6B8</accession>
<dbReference type="AlphaFoldDB" id="A0A0G0L6B8"/>
<evidence type="ECO:0000313" key="1">
    <source>
        <dbReference type="EMBL" id="KKQ87573.1"/>
    </source>
</evidence>
<evidence type="ECO:0000313" key="2">
    <source>
        <dbReference type="Proteomes" id="UP000033934"/>
    </source>
</evidence>
<organism evidence="1 2">
    <name type="scientific">Berkelbacteria bacterium GW2011_GWA2_38_9</name>
    <dbReference type="NCBI Taxonomy" id="1618334"/>
    <lineage>
        <taxon>Bacteria</taxon>
        <taxon>Candidatus Berkelbacteria</taxon>
    </lineage>
</organism>
<dbReference type="EMBL" id="LBVO01000050">
    <property type="protein sequence ID" value="KKQ87573.1"/>
    <property type="molecule type" value="Genomic_DNA"/>
</dbReference>
<reference evidence="1 2" key="1">
    <citation type="journal article" date="2015" name="Nature">
        <title>rRNA introns, odd ribosomes, and small enigmatic genomes across a large radiation of phyla.</title>
        <authorList>
            <person name="Brown C.T."/>
            <person name="Hug L.A."/>
            <person name="Thomas B.C."/>
            <person name="Sharon I."/>
            <person name="Castelle C.J."/>
            <person name="Singh A."/>
            <person name="Wilkins M.J."/>
            <person name="Williams K.H."/>
            <person name="Banfield J.F."/>
        </authorList>
    </citation>
    <scope>NUCLEOTIDE SEQUENCE [LARGE SCALE GENOMIC DNA]</scope>
</reference>
<proteinExistence type="predicted"/>
<name>A0A0G0L6B8_9BACT</name>